<evidence type="ECO:0000256" key="1">
    <source>
        <dbReference type="SAM" id="MobiDB-lite"/>
    </source>
</evidence>
<name>A0A8C6W5F2_NANGA</name>
<sequence length="556" mass="63065">SSRTEYFERNKLKSKMKSLGVFSPVKNPTASLDLLNLYMVNQISSKKKTPETTKRPTHVNMNKDLKLPLRKHDLELPMSPHCVPSKLCIDDTENNVPYQRLTSKEEIGPLQSSQDTNSYRRFKMENYTCLPPRSFPAELPSNRHIPKHNFTPRIALSPQKFACVKKQNEQFSNRNCSDPLTSKLNEHQDVFISPHESAQFGTLFERINRPENGDFIPERANILMAEDCGRLQERRRPDAIVGRQAAQHWGHSGKGFSHFLNDVSQPTQRHLKDSHDSFVSHNMINLLNRDQLRIKETFPKCGYDTSRKVHVVCSDESCSTDGFIKSSFVVPESTFSNSTFNTCYVEMCQSNKSYQKEYSDDDIHEFRRPFEDCYPSSSGNKEKLENDDQEKALHRNSHEYPHSLQTHPLISDVWSSQSSQSASYSPRATESCFSSSSDIEDQISQQIENSDKKTSEASNNYYQERTVKNNADQFPKSQCSAEHILQNKTIPDCTLQVGRCDTGVQTEREPAVGVKIDVAIQCSMISHCTCKRAVSPSHGSSKADTTGGQDALGNNS</sequence>
<dbReference type="OMA" id="IHVNMNR"/>
<dbReference type="InterPro" id="IPR027883">
    <property type="entry name" value="Redic1-like"/>
</dbReference>
<keyword evidence="3" id="KW-1185">Reference proteome</keyword>
<proteinExistence type="predicted"/>
<reference evidence="2" key="2">
    <citation type="submission" date="2025-09" db="UniProtKB">
        <authorList>
            <consortium name="Ensembl"/>
        </authorList>
    </citation>
    <scope>IDENTIFICATION</scope>
</reference>
<protein>
    <submittedName>
        <fullName evidence="2">Uncharacterized protein</fullName>
    </submittedName>
</protein>
<organism evidence="2 3">
    <name type="scientific">Nannospalax galili</name>
    <name type="common">Northern Israeli blind subterranean mole rat</name>
    <name type="synonym">Spalax galili</name>
    <dbReference type="NCBI Taxonomy" id="1026970"/>
    <lineage>
        <taxon>Eukaryota</taxon>
        <taxon>Metazoa</taxon>
        <taxon>Chordata</taxon>
        <taxon>Craniata</taxon>
        <taxon>Vertebrata</taxon>
        <taxon>Euteleostomi</taxon>
        <taxon>Mammalia</taxon>
        <taxon>Eutheria</taxon>
        <taxon>Euarchontoglires</taxon>
        <taxon>Glires</taxon>
        <taxon>Rodentia</taxon>
        <taxon>Myomorpha</taxon>
        <taxon>Muroidea</taxon>
        <taxon>Spalacidae</taxon>
        <taxon>Spalacinae</taxon>
        <taxon>Nannospalax</taxon>
    </lineage>
</organism>
<dbReference type="Pfam" id="PF15089">
    <property type="entry name" value="Redic1-like"/>
    <property type="match status" value="2"/>
</dbReference>
<dbReference type="Ensembl" id="ENSNGAT00000014736.1">
    <property type="protein sequence ID" value="ENSNGAP00000009225.1"/>
    <property type="gene ID" value="ENSNGAG00000011942.1"/>
</dbReference>
<evidence type="ECO:0000313" key="2">
    <source>
        <dbReference type="Ensembl" id="ENSNGAP00000009225.1"/>
    </source>
</evidence>
<feature type="region of interest" description="Disordered" evidence="1">
    <location>
        <begin position="533"/>
        <end position="556"/>
    </location>
</feature>
<dbReference type="GeneTree" id="ENSGT00390000002848"/>
<feature type="compositionally biased region" description="Polar residues" evidence="1">
    <location>
        <begin position="537"/>
        <end position="556"/>
    </location>
</feature>
<accession>A0A8C6W5F2</accession>
<dbReference type="AlphaFoldDB" id="A0A8C6W5F2"/>
<gene>
    <name evidence="2" type="primary">Redic1</name>
</gene>
<dbReference type="PANTHER" id="PTHR35158:SF1">
    <property type="entry name" value="CDNA SEQUENCE CN725425"/>
    <property type="match status" value="1"/>
</dbReference>
<dbReference type="PANTHER" id="PTHR35158">
    <property type="entry name" value="CDNA SEQUENCE CN725425"/>
    <property type="match status" value="1"/>
</dbReference>
<evidence type="ECO:0000313" key="3">
    <source>
        <dbReference type="Proteomes" id="UP000694381"/>
    </source>
</evidence>
<dbReference type="Proteomes" id="UP000694381">
    <property type="component" value="Unassembled WGS sequence"/>
</dbReference>
<reference evidence="2" key="1">
    <citation type="submission" date="2025-08" db="UniProtKB">
        <authorList>
            <consortium name="Ensembl"/>
        </authorList>
    </citation>
    <scope>IDENTIFICATION</scope>
</reference>